<feature type="region of interest" description="Disordered" evidence="8">
    <location>
        <begin position="57"/>
        <end position="83"/>
    </location>
</feature>
<dbReference type="Gene3D" id="3.40.50.410">
    <property type="entry name" value="von Willebrand factor, type A domain"/>
    <property type="match status" value="1"/>
</dbReference>
<keyword evidence="2" id="KW-0193">Cuticle</keyword>
<dbReference type="InterPro" id="IPR057475">
    <property type="entry name" value="CUT_C"/>
</dbReference>
<dbReference type="PANTHER" id="PTHR22907">
    <property type="entry name" value="GH04558P"/>
    <property type="match status" value="1"/>
</dbReference>
<dbReference type="GO" id="GO:0042302">
    <property type="term" value="F:structural constituent of cuticle"/>
    <property type="evidence" value="ECO:0007669"/>
    <property type="project" value="UniProtKB-KW"/>
</dbReference>
<dbReference type="GO" id="GO:0005886">
    <property type="term" value="C:plasma membrane"/>
    <property type="evidence" value="ECO:0007669"/>
    <property type="project" value="UniProtKB-SubCell"/>
</dbReference>
<evidence type="ECO:0000256" key="5">
    <source>
        <dbReference type="ARBA" id="ARBA00022729"/>
    </source>
</evidence>
<dbReference type="SMART" id="SM00241">
    <property type="entry name" value="ZP"/>
    <property type="match status" value="1"/>
</dbReference>
<dbReference type="InterPro" id="IPR051962">
    <property type="entry name" value="Cuticlin"/>
</dbReference>
<feature type="compositionally biased region" description="Low complexity" evidence="8">
    <location>
        <begin position="223"/>
        <end position="253"/>
    </location>
</feature>
<dbReference type="SUPFAM" id="SSF53300">
    <property type="entry name" value="vWA-like"/>
    <property type="match status" value="1"/>
</dbReference>
<feature type="region of interest" description="Disordered" evidence="8">
    <location>
        <begin position="569"/>
        <end position="598"/>
    </location>
</feature>
<dbReference type="PANTHER" id="PTHR22907:SF40">
    <property type="entry name" value="TRANSMEMBRANE PROTEIN-RELATED"/>
    <property type="match status" value="1"/>
</dbReference>
<dbReference type="PROSITE" id="PS50234">
    <property type="entry name" value="VWFA"/>
    <property type="match status" value="1"/>
</dbReference>
<feature type="compositionally biased region" description="Polar residues" evidence="8">
    <location>
        <begin position="569"/>
        <end position="588"/>
    </location>
</feature>
<evidence type="ECO:0000256" key="8">
    <source>
        <dbReference type="SAM" id="MobiDB-lite"/>
    </source>
</evidence>
<keyword evidence="6" id="KW-1133">Transmembrane helix</keyword>
<dbReference type="Pfam" id="PF25057">
    <property type="entry name" value="CUT_N"/>
    <property type="match status" value="1"/>
</dbReference>
<dbReference type="PRINTS" id="PR00453">
    <property type="entry name" value="VWFADOMAIN"/>
</dbReference>
<keyword evidence="4" id="KW-0812">Transmembrane</keyword>
<dbReference type="InterPro" id="IPR056953">
    <property type="entry name" value="CUT_N"/>
</dbReference>
<dbReference type="Proteomes" id="UP000887574">
    <property type="component" value="Unplaced"/>
</dbReference>
<evidence type="ECO:0000256" key="6">
    <source>
        <dbReference type="ARBA" id="ARBA00022989"/>
    </source>
</evidence>
<evidence type="ECO:0000256" key="2">
    <source>
        <dbReference type="ARBA" id="ARBA00022460"/>
    </source>
</evidence>
<proteinExistence type="predicted"/>
<dbReference type="PROSITE" id="PS51034">
    <property type="entry name" value="ZP_2"/>
    <property type="match status" value="1"/>
</dbReference>
<organism evidence="11 12">
    <name type="scientific">Ditylenchus dipsaci</name>
    <dbReference type="NCBI Taxonomy" id="166011"/>
    <lineage>
        <taxon>Eukaryota</taxon>
        <taxon>Metazoa</taxon>
        <taxon>Ecdysozoa</taxon>
        <taxon>Nematoda</taxon>
        <taxon>Chromadorea</taxon>
        <taxon>Rhabditida</taxon>
        <taxon>Tylenchina</taxon>
        <taxon>Tylenchomorpha</taxon>
        <taxon>Sphaerularioidea</taxon>
        <taxon>Anguinidae</taxon>
        <taxon>Anguininae</taxon>
        <taxon>Ditylenchus</taxon>
    </lineage>
</organism>
<feature type="compositionally biased region" description="Low complexity" evidence="8">
    <location>
        <begin position="57"/>
        <end position="80"/>
    </location>
</feature>
<feature type="domain" description="VWFA" evidence="9">
    <location>
        <begin position="391"/>
        <end position="560"/>
    </location>
</feature>
<protein>
    <submittedName>
        <fullName evidence="12">VWFA domain-containing protein</fullName>
    </submittedName>
</protein>
<dbReference type="Pfam" id="PF00092">
    <property type="entry name" value="VWA"/>
    <property type="match status" value="1"/>
</dbReference>
<dbReference type="InterPro" id="IPR036465">
    <property type="entry name" value="vWFA_dom_sf"/>
</dbReference>
<feature type="compositionally biased region" description="Polar residues" evidence="8">
    <location>
        <begin position="1046"/>
        <end position="1068"/>
    </location>
</feature>
<feature type="compositionally biased region" description="Polar residues" evidence="8">
    <location>
        <begin position="181"/>
        <end position="191"/>
    </location>
</feature>
<feature type="region of interest" description="Disordered" evidence="8">
    <location>
        <begin position="171"/>
        <end position="197"/>
    </location>
</feature>
<evidence type="ECO:0000259" key="9">
    <source>
        <dbReference type="PROSITE" id="PS50234"/>
    </source>
</evidence>
<dbReference type="AlphaFoldDB" id="A0A915CW43"/>
<feature type="region of interest" description="Disordered" evidence="8">
    <location>
        <begin position="1041"/>
        <end position="1068"/>
    </location>
</feature>
<keyword evidence="7" id="KW-0472">Membrane</keyword>
<evidence type="ECO:0000313" key="12">
    <source>
        <dbReference type="WBParaSite" id="jg1279"/>
    </source>
</evidence>
<dbReference type="SMART" id="SM00327">
    <property type="entry name" value="VWA"/>
    <property type="match status" value="1"/>
</dbReference>
<keyword evidence="11" id="KW-1185">Reference proteome</keyword>
<accession>A0A915CW43</accession>
<evidence type="ECO:0000256" key="1">
    <source>
        <dbReference type="ARBA" id="ARBA00004251"/>
    </source>
</evidence>
<keyword evidence="5" id="KW-0732">Signal</keyword>
<evidence type="ECO:0000256" key="7">
    <source>
        <dbReference type="ARBA" id="ARBA00023136"/>
    </source>
</evidence>
<evidence type="ECO:0000313" key="11">
    <source>
        <dbReference type="Proteomes" id="UP000887574"/>
    </source>
</evidence>
<dbReference type="InterPro" id="IPR001507">
    <property type="entry name" value="ZP_dom"/>
</dbReference>
<sequence length="1068" mass="116955">MVTVCAILPSTQIPLGYQPPPTGPVVNEYSSDAFYQQSAQPRQQQQLTMVHVRNNGQQQQIQQRWTPNNNNNSFNSNSSNGCRLKRSEQGGVIRQLDTQARTFLPLTQVVPASRRHESPNQLLAVKAFAATNSSKISTAELEMELNKELESSIPMILEELDKVEKAQKQLQKSNAIHHASHSTTVSSNKPGNQVGEVDPSDLEKLIEEANSNTRISQAEETSETAGEITTAATAGLEIGQKTETTTEGTSSTSQRMPVSETSQAPESPPTVSKEGELSTSPSFVTEGTIEAAGTTTIKGTQEILEISSIPQITVEAKEVVSEGTTIALSEDITTIHLLSWKKQPDIRQCRIRLPRVWFEYTRIPEITSTSEEPSQETCPEPSADGGNVKGDVLFLLDSSSSVGAEQFQRSVQLIHDTVEHLSNVSLIQYNREPFLEFTFRRHNCLSNMLSDIANTQFMNGVSNLGRAIEKVMKFAFTKSRGDRPEAENVVVLVTDGRSDDEWQIPLELAKSNGTTMLVIATVKANKTDLMMLADDRKQNLFNLTEVALNIPLAERLAKRIKEVATQSVPPSFTSSQKIGNEVQLNSGEQGEESSAPAENNDLLVSEGTLSTAEYSSSSPTTTSLADPTVSVECLSDGIKAVFHLASSFKGLIVAKDAVEDPDCSREIQPVDFNSQQDMKTVEMEIRSPNCGLHLMKSESPNGQNISIVLSVIHDKRLITGVDRSFIIQCFVPLLSSDLQNEGVLAGEEVETSLKILPKHPQMQLSLRRDSPNGAILQAAAVGQILFHRWECDGGKDSNRVFGVHIYDCRATNHSSQEDARSYSIIDKKWMYADPSLLGEVVYAEDRLLAYAKAFVFTLRDVDSLKFSCKIGLCVRNGTVAKATLYVICVPTSYKKNIFFDLQPPTCSSSNVSEMLLSAKNQRLQDSAIDAALTSQVDSPKIAVMSASAFGGGKGSRLLGGVSGSHWRRLSPWSIAIFLMSAMFIERGDGKSSSRPSSGHGEEYFHEAHASPVLVDWSANRITRLGTPPTHGREDRLSIGTVEGEDSVTNRTQRLARSQQQRNDTLDGT</sequence>
<feature type="region of interest" description="Disordered" evidence="8">
    <location>
        <begin position="210"/>
        <end position="284"/>
    </location>
</feature>
<dbReference type="WBParaSite" id="jg1279">
    <property type="protein sequence ID" value="jg1279"/>
    <property type="gene ID" value="jg1279"/>
</dbReference>
<comment type="subcellular location">
    <subcellularLocation>
        <location evidence="1">Cell membrane</location>
        <topology evidence="1">Single-pass type I membrane protein</topology>
    </subcellularLocation>
</comment>
<evidence type="ECO:0000256" key="3">
    <source>
        <dbReference type="ARBA" id="ARBA00022475"/>
    </source>
</evidence>
<reference evidence="12" key="1">
    <citation type="submission" date="2022-11" db="UniProtKB">
        <authorList>
            <consortium name="WormBaseParasite"/>
        </authorList>
    </citation>
    <scope>IDENTIFICATION</scope>
</reference>
<dbReference type="Pfam" id="PF25301">
    <property type="entry name" value="CUT_C"/>
    <property type="match status" value="1"/>
</dbReference>
<evidence type="ECO:0000259" key="10">
    <source>
        <dbReference type="PROSITE" id="PS51034"/>
    </source>
</evidence>
<name>A0A915CW43_9BILA</name>
<evidence type="ECO:0000256" key="4">
    <source>
        <dbReference type="ARBA" id="ARBA00022692"/>
    </source>
</evidence>
<feature type="compositionally biased region" description="Polar residues" evidence="8">
    <location>
        <begin position="254"/>
        <end position="265"/>
    </location>
</feature>
<dbReference type="InterPro" id="IPR002035">
    <property type="entry name" value="VWF_A"/>
</dbReference>
<dbReference type="CDD" id="cd01450">
    <property type="entry name" value="vWFA_subfamily_ECM"/>
    <property type="match status" value="1"/>
</dbReference>
<keyword evidence="3" id="KW-1003">Cell membrane</keyword>
<feature type="domain" description="ZP" evidence="10">
    <location>
        <begin position="632"/>
        <end position="895"/>
    </location>
</feature>